<dbReference type="PROSITE" id="PS00188">
    <property type="entry name" value="BIOTIN"/>
    <property type="match status" value="1"/>
</dbReference>
<dbReference type="AlphaFoldDB" id="A0A1I4DF89"/>
<dbReference type="PROSITE" id="PS50968">
    <property type="entry name" value="BIOTINYL_LIPOYL"/>
    <property type="match status" value="1"/>
</dbReference>
<evidence type="ECO:0000256" key="3">
    <source>
        <dbReference type="ARBA" id="ARBA00017562"/>
    </source>
</evidence>
<dbReference type="InterPro" id="IPR050709">
    <property type="entry name" value="Biotin_Carboxyl_Carrier/Decarb"/>
</dbReference>
<gene>
    <name evidence="11" type="ORF">SAMN02745775_110159</name>
</gene>
<organism evidence="11 12">
    <name type="scientific">Falsiroseomonas stagni DSM 19981</name>
    <dbReference type="NCBI Taxonomy" id="1123062"/>
    <lineage>
        <taxon>Bacteria</taxon>
        <taxon>Pseudomonadati</taxon>
        <taxon>Pseudomonadota</taxon>
        <taxon>Alphaproteobacteria</taxon>
        <taxon>Acetobacterales</taxon>
        <taxon>Roseomonadaceae</taxon>
        <taxon>Falsiroseomonas</taxon>
    </lineage>
</organism>
<evidence type="ECO:0000256" key="6">
    <source>
        <dbReference type="ARBA" id="ARBA00023098"/>
    </source>
</evidence>
<sequence length="154" mass="15840">MSGVQFDPAAIRELAKILRETDLTEIELVEKDSRIRVARQITVQQVATVAAGPAAAPAAAAAAPVAAPPAPVSDAAHPGAVTSPMVGVAYLAPEPGAAPFITVGGRVAQGQTVLLIEAMKTFNQIRAPRAGVVTRILIESGSPVEYGEPMLIIE</sequence>
<dbReference type="EMBL" id="FOSQ01000010">
    <property type="protein sequence ID" value="SFK91430.1"/>
    <property type="molecule type" value="Genomic_DNA"/>
</dbReference>
<accession>A0A1I4DF89</accession>
<dbReference type="GO" id="GO:0003989">
    <property type="term" value="F:acetyl-CoA carboxylase activity"/>
    <property type="evidence" value="ECO:0007669"/>
    <property type="project" value="InterPro"/>
</dbReference>
<evidence type="ECO:0000259" key="10">
    <source>
        <dbReference type="PROSITE" id="PS50968"/>
    </source>
</evidence>
<dbReference type="PANTHER" id="PTHR45266">
    <property type="entry name" value="OXALOACETATE DECARBOXYLASE ALPHA CHAIN"/>
    <property type="match status" value="1"/>
</dbReference>
<dbReference type="PANTHER" id="PTHR45266:SF3">
    <property type="entry name" value="OXALOACETATE DECARBOXYLASE ALPHA CHAIN"/>
    <property type="match status" value="1"/>
</dbReference>
<keyword evidence="7 9" id="KW-0275">Fatty acid biosynthesis</keyword>
<dbReference type="Proteomes" id="UP000199473">
    <property type="component" value="Unassembled WGS sequence"/>
</dbReference>
<dbReference type="InterPro" id="IPR000089">
    <property type="entry name" value="Biotin_lipoyl"/>
</dbReference>
<proteinExistence type="predicted"/>
<comment type="pathway">
    <text evidence="2 9">Lipid metabolism; fatty acid biosynthesis.</text>
</comment>
<evidence type="ECO:0000256" key="7">
    <source>
        <dbReference type="ARBA" id="ARBA00023160"/>
    </source>
</evidence>
<keyword evidence="12" id="KW-1185">Reference proteome</keyword>
<evidence type="ECO:0000256" key="8">
    <source>
        <dbReference type="ARBA" id="ARBA00023267"/>
    </source>
</evidence>
<dbReference type="OrthoDB" id="9811735at2"/>
<name>A0A1I4DF89_9PROT</name>
<reference evidence="11 12" key="1">
    <citation type="submission" date="2016-10" db="EMBL/GenBank/DDBJ databases">
        <authorList>
            <person name="de Groot N.N."/>
        </authorList>
    </citation>
    <scope>NUCLEOTIDE SEQUENCE [LARGE SCALE GENOMIC DNA]</scope>
    <source>
        <strain evidence="11 12">DSM 19981</strain>
    </source>
</reference>
<protein>
    <recommendedName>
        <fullName evidence="3 9">Biotin carboxyl carrier protein of acetyl-CoA carboxylase</fullName>
    </recommendedName>
</protein>
<evidence type="ECO:0000256" key="9">
    <source>
        <dbReference type="RuleBase" id="RU364072"/>
    </source>
</evidence>
<evidence type="ECO:0000256" key="1">
    <source>
        <dbReference type="ARBA" id="ARBA00003761"/>
    </source>
</evidence>
<evidence type="ECO:0000313" key="12">
    <source>
        <dbReference type="Proteomes" id="UP000199473"/>
    </source>
</evidence>
<keyword evidence="8 9" id="KW-0092">Biotin</keyword>
<evidence type="ECO:0000313" key="11">
    <source>
        <dbReference type="EMBL" id="SFK91430.1"/>
    </source>
</evidence>
<dbReference type="Pfam" id="PF00364">
    <property type="entry name" value="Biotin_lipoyl"/>
    <property type="match status" value="1"/>
</dbReference>
<keyword evidence="6 9" id="KW-0443">Lipid metabolism</keyword>
<dbReference type="InterPro" id="IPR011053">
    <property type="entry name" value="Single_hybrid_motif"/>
</dbReference>
<dbReference type="CDD" id="cd06850">
    <property type="entry name" value="biotinyl_domain"/>
    <property type="match status" value="1"/>
</dbReference>
<dbReference type="SUPFAM" id="SSF51230">
    <property type="entry name" value="Single hybrid motif"/>
    <property type="match status" value="1"/>
</dbReference>
<dbReference type="UniPathway" id="UPA00094"/>
<dbReference type="InterPro" id="IPR001882">
    <property type="entry name" value="Biotin_BS"/>
</dbReference>
<dbReference type="STRING" id="1123062.SAMN02745775_110159"/>
<dbReference type="GO" id="GO:0006633">
    <property type="term" value="P:fatty acid biosynthetic process"/>
    <property type="evidence" value="ECO:0007669"/>
    <property type="project" value="UniProtKB-UniPathway"/>
</dbReference>
<comment type="function">
    <text evidence="1 9">This protein is a component of the acetyl coenzyme A carboxylase complex; first, biotin carboxylase catalyzes the carboxylation of the carrier protein and then the transcarboxylase transfers the carboxyl group to form malonyl-CoA.</text>
</comment>
<dbReference type="InterPro" id="IPR001249">
    <property type="entry name" value="AcCoA_biotinCC"/>
</dbReference>
<dbReference type="Gene3D" id="2.40.50.100">
    <property type="match status" value="1"/>
</dbReference>
<keyword evidence="5 9" id="KW-0276">Fatty acid metabolism</keyword>
<evidence type="ECO:0000256" key="2">
    <source>
        <dbReference type="ARBA" id="ARBA00005194"/>
    </source>
</evidence>
<keyword evidence="4 9" id="KW-0444">Lipid biosynthesis</keyword>
<dbReference type="NCBIfam" id="TIGR00531">
    <property type="entry name" value="BCCP"/>
    <property type="match status" value="1"/>
</dbReference>
<dbReference type="GO" id="GO:0009317">
    <property type="term" value="C:acetyl-CoA carboxylase complex"/>
    <property type="evidence" value="ECO:0007669"/>
    <property type="project" value="InterPro"/>
</dbReference>
<evidence type="ECO:0000256" key="5">
    <source>
        <dbReference type="ARBA" id="ARBA00022832"/>
    </source>
</evidence>
<feature type="domain" description="Lipoyl-binding" evidence="10">
    <location>
        <begin position="78"/>
        <end position="154"/>
    </location>
</feature>
<dbReference type="PRINTS" id="PR01071">
    <property type="entry name" value="ACOABIOTINCC"/>
</dbReference>
<dbReference type="RefSeq" id="WP_092962045.1">
    <property type="nucleotide sequence ID" value="NZ_FOSQ01000010.1"/>
</dbReference>
<evidence type="ECO:0000256" key="4">
    <source>
        <dbReference type="ARBA" id="ARBA00022516"/>
    </source>
</evidence>